<organism evidence="1 2">
    <name type="scientific">Thiomonas arsenitoxydans (strain DSM 22701 / CIP 110005 / 3As)</name>
    <dbReference type="NCBI Taxonomy" id="426114"/>
    <lineage>
        <taxon>Bacteria</taxon>
        <taxon>Pseudomonadati</taxon>
        <taxon>Pseudomonadota</taxon>
        <taxon>Betaproteobacteria</taxon>
        <taxon>Burkholderiales</taxon>
        <taxon>Thiomonas</taxon>
    </lineage>
</organism>
<proteinExistence type="predicted"/>
<comment type="caution">
    <text evidence="1">The sequence shown here is derived from an EMBL/GenBank/DDBJ whole genome shotgun (WGS) entry which is preliminary data.</text>
</comment>
<dbReference type="EMBL" id="JAFKMR010000039">
    <property type="protein sequence ID" value="MBN8745718.1"/>
    <property type="molecule type" value="Genomic_DNA"/>
</dbReference>
<gene>
    <name evidence="1" type="ORF">J0I24_15700</name>
</gene>
<dbReference type="Proteomes" id="UP000664800">
    <property type="component" value="Unassembled WGS sequence"/>
</dbReference>
<dbReference type="CDD" id="cd01029">
    <property type="entry name" value="TOPRIM_primases"/>
    <property type="match status" value="1"/>
</dbReference>
<sequence>MSEVIDAVESPQQAARRLSATALRDGFRPEALHTYTTTNGEPIFWRIRLKHPDTGAKWIRPLRRTAGGAGYEIGEPPAPPAGKPLYNLHHIATDPATVVLVVEGEKAADALGKLDIIATTSGGASSAEAADWTPLQGRAVLIWPDHDEPGAQYGQDVAAGLLALGCKVSILDVAALGLPPKGDAFDWIEAHPDATAAEVLALATLPSSEPQEAEPAPLPGELLPVDPFDYALLPDALRPWVADIAQRVSCPPDYVAVPVMVALGAVIGRKVAVRPQQRTDWTVIPNLWGLVIGRPGAMKSPAMSQATAPLKRLVARAQEQYEVAQRDWKQSQRLHELQNEAGEKKARALLAKDPGANVMHLIDGGADDPEPLLRRYTTANATPEALGELLRQNPQGMMLERDEIMGLLRDLDRPDKADHRAFLLEAWDGSGSFTFDRIGRGFNLHIPHLCLSVIGTTQPGRIRDYLADALHGGASDDGLIQRFGMMVWPEQTGEWIDVDHWPDGAAKKAAWAVFDRLDTLDPQAIGAMQDTGLDGNPEGTTYLRLSEAALALFVQWRTELEGRLRSAELHPAVESHLAKYRKLVPALALICHLADDGSGPVSETAMLRALGWATYLESHARRIYGGAVSPEVEAARAILRRIKRGDLSREGFSSRDAYINQWSGLRDRDLVSAALAYLVDLGWLHERREPTAGRPSTTYTLSGRAKL</sequence>
<dbReference type="InterPro" id="IPR025048">
    <property type="entry name" value="DUF3987"/>
</dbReference>
<protein>
    <submittedName>
        <fullName evidence="1">DUF3987 domain-containing protein</fullName>
    </submittedName>
</protein>
<name>A0A8I1SXG7_THIA3</name>
<reference evidence="1" key="1">
    <citation type="submission" date="2021-02" db="EMBL/GenBank/DDBJ databases">
        <title>Thiocyanate and organic carbon inputs drive convergent selection for specific autotrophic Afipia and Thiobacillus strains within complex microbiomes.</title>
        <authorList>
            <person name="Huddy R.J."/>
            <person name="Sachdeva R."/>
            <person name="Kadzinga F."/>
            <person name="Kantor R.S."/>
            <person name="Harrison S.T.L."/>
            <person name="Banfield J.F."/>
        </authorList>
    </citation>
    <scope>NUCLEOTIDE SEQUENCE</scope>
    <source>
        <strain evidence="1">SCN18_13_7_16_R3_B_64_19</strain>
    </source>
</reference>
<accession>A0A8I1SXG7</accession>
<dbReference type="RefSeq" id="WP_276732871.1">
    <property type="nucleotide sequence ID" value="NZ_JAFKMR010000039.1"/>
</dbReference>
<evidence type="ECO:0000313" key="2">
    <source>
        <dbReference type="Proteomes" id="UP000664800"/>
    </source>
</evidence>
<dbReference type="Pfam" id="PF13148">
    <property type="entry name" value="DUF3987"/>
    <property type="match status" value="1"/>
</dbReference>
<dbReference type="AlphaFoldDB" id="A0A8I1SXG7"/>
<dbReference type="InterPro" id="IPR034154">
    <property type="entry name" value="TOPRIM_DnaG/twinkle"/>
</dbReference>
<evidence type="ECO:0000313" key="1">
    <source>
        <dbReference type="EMBL" id="MBN8745718.1"/>
    </source>
</evidence>